<organism evidence="3 4">
    <name type="scientific">Vallitalea longa</name>
    <dbReference type="NCBI Taxonomy" id="2936439"/>
    <lineage>
        <taxon>Bacteria</taxon>
        <taxon>Bacillati</taxon>
        <taxon>Bacillota</taxon>
        <taxon>Clostridia</taxon>
        <taxon>Lachnospirales</taxon>
        <taxon>Vallitaleaceae</taxon>
        <taxon>Vallitalea</taxon>
    </lineage>
</organism>
<sequence length="1582" mass="174384">MKNLKKLLALMLSLAMMVTTFTLPAFAADDATEETTETTEAAVVETTNAEICEALELLQGEGHGLTEEYLAKETPRWNVALMTVRLRGLEEEAMAYDGEDTFADAEQIIWVAGRPFLGYLKTHPELGWLGRGTDNLFDPLSMMTIQEYYKVMLEVLGYAQGTDFEWAEVMDKADEVGIAVAGDAEKLTNSLIADVTVAALKAETKDGEVLAEKLVELGTIDEEVAAKYELVKLAPDAVAVDSAVALNSKVIEVGLDEAVEETNAAQFVVTDKDDEILEVESAEFAPWDADKKTVLVTLGEELKSGKLYKLTSGDDSVNFGGRNKDEAAPEVTKVDATKYNQVVITFSEPIQLSSLELDICQEYDSKKDLEVLDMEYDGNDTIVLTTEDQDQELYVVDVKTAKDFAGNNIEEPDEKPSFVGEPRPTDDMRIVQAYANEYNEIAVKFDQSLTDVDASMFKVYESNDEDEVVDVLDAYVATKDDYYGEKQISELNDSTVPEQYVILTVTELEDNTLFIVEAKDMVSECGNDIDKDYDTISFVGESKPDTDFQVVRANFVSNTEVEVIFERKVNEDLASDIANYDIYDANDDDEKLKVKEATVNGKKVTLKVESMDAVLYEVKVSDLKDIHGNDIDSDYDTVSFVGEEVADEISAIETIYRKNNNDNEIIVRFDQNIGDNATDVALYNISDDIGIPSKAVKANENTGDSSEYNREVILTIPKTTTGHVYELTVRKGIKNSDGVVSTDEITNTFTGSGSLATLPKFGGVGVIDKYTLRVFFDRDVTDKTVKGKVWKNDHIIGDVLQVSKDGNKTPDFSLGGAYAYKDPERDNALIIRLTSAQVNTSGYSFTSAYCTDNGNIYKLIGNVDYIYHDGDKNIRNFSYSDKDVANPKVKYVMALSNNVIQVTFTDAVDFNDDYSALRVFAVKGEPSNEEATNVHKLLINSATTSDNVVYRMKLSGNMQSSYYDGSKAYFYMPDTAATDMSGSVQVKDSTSNDYQSVEFGAKYKEIEKIKSSSVWANMPNNRTILVHYPEAMDETDVKAVSNYEIVKSDYSHISIGIDNAIYNSSDNTVELFLNDAISNINGVNSFYLAISQNVHNELRDNQIKNEHSTTNGINGIIFRFAQAKEKDAPDAPVIDEVKANDDRLSIEIKFDKDVKFINSITNDVLVNYGVVTSGTDLKQMVLDSLTIKAAFVNDNVVTVGNNTSPDNFNDYIKSVKVISEDTLKVTFNDDLTENTQGKVSTKNDSGKVKIEARDGAIAKTNSDAKEVPFGVAPSIYKDLNAAEKTTREAVEIFENEVKATNVTEYDALFTKYENTKTTLNNLPDTSSIKEELNNSFNTKKEAVIDLHSYSEDLKLTVAEDLSDSDNLTAAKADETLAKHVITKLGEDVVEEDSNAVTEASGYITAIDALIAADGEITIYNNAVSNAVTKTVTAFENINNTLEALKGAEEFDSLNEATKTSINGYKDAEAIIADMVNGGENLLTIKVSDDSKDVITVKFGAEEEVWNLNDEKLTVECSPKLEINKTDGKVTATDAVTENTDGLNITVKYADFNIQTTATVKVTFEGETKTVEVTPNNTEVISE</sequence>
<evidence type="ECO:0000256" key="1">
    <source>
        <dbReference type="ARBA" id="ARBA00022729"/>
    </source>
</evidence>
<dbReference type="RefSeq" id="WP_281813250.1">
    <property type="nucleotide sequence ID" value="NZ_BRLB01000001.1"/>
</dbReference>
<proteinExistence type="predicted"/>
<feature type="signal peptide" evidence="2">
    <location>
        <begin position="1"/>
        <end position="27"/>
    </location>
</feature>
<dbReference type="InterPro" id="IPR036313">
    <property type="entry name" value="PepX_N_dom_sf"/>
</dbReference>
<evidence type="ECO:0000256" key="2">
    <source>
        <dbReference type="SAM" id="SignalP"/>
    </source>
</evidence>
<gene>
    <name evidence="3" type="ORF">SH1V18_11670</name>
</gene>
<dbReference type="Gene3D" id="2.60.40.1220">
    <property type="match status" value="3"/>
</dbReference>
<evidence type="ECO:0000313" key="3">
    <source>
        <dbReference type="EMBL" id="GKX28687.1"/>
    </source>
</evidence>
<keyword evidence="1 2" id="KW-0732">Signal</keyword>
<comment type="caution">
    <text evidence="3">The sequence shown here is derived from an EMBL/GenBank/DDBJ whole genome shotgun (WGS) entry which is preliminary data.</text>
</comment>
<feature type="chain" id="PRO_5040812424" evidence="2">
    <location>
        <begin position="28"/>
        <end position="1582"/>
    </location>
</feature>
<dbReference type="InterPro" id="IPR014755">
    <property type="entry name" value="Cu-Rt/internalin_Ig-like"/>
</dbReference>
<dbReference type="SUPFAM" id="SSF81761">
    <property type="entry name" value="X-Prolyl dipeptidyl aminopeptidase PepX, N-terminal domain"/>
    <property type="match status" value="1"/>
</dbReference>
<keyword evidence="4" id="KW-1185">Reference proteome</keyword>
<protein>
    <submittedName>
        <fullName evidence="3">Uncharacterized protein</fullName>
    </submittedName>
</protein>
<dbReference type="EMBL" id="BRLB01000001">
    <property type="protein sequence ID" value="GKX28687.1"/>
    <property type="molecule type" value="Genomic_DNA"/>
</dbReference>
<accession>A0A9W5Y7W5</accession>
<name>A0A9W5Y7W5_9FIRM</name>
<dbReference type="Proteomes" id="UP001144256">
    <property type="component" value="Unassembled WGS sequence"/>
</dbReference>
<evidence type="ECO:0000313" key="4">
    <source>
        <dbReference type="Proteomes" id="UP001144256"/>
    </source>
</evidence>
<reference evidence="3" key="1">
    <citation type="submission" date="2022-06" db="EMBL/GenBank/DDBJ databases">
        <title>Vallitalea longa sp. nov., an anaerobic bacterium isolated from marine sediment.</title>
        <authorList>
            <person name="Hirano S."/>
            <person name="Terahara T."/>
            <person name="Mori K."/>
            <person name="Hamada M."/>
            <person name="Matsumoto R."/>
            <person name="Kobayashi T."/>
        </authorList>
    </citation>
    <scope>NUCLEOTIDE SEQUENCE</scope>
    <source>
        <strain evidence="3">SH18-1</strain>
    </source>
</reference>